<name>A0A0U2V3A1_9GAMM</name>
<evidence type="ECO:0000256" key="1">
    <source>
        <dbReference type="ARBA" id="ARBA00006484"/>
    </source>
</evidence>
<dbReference type="OrthoDB" id="9786435at2"/>
<protein>
    <recommendedName>
        <fullName evidence="4">Ketoreductase domain-containing protein</fullName>
    </recommendedName>
</protein>
<dbReference type="PANTHER" id="PTHR45024:SF2">
    <property type="entry name" value="SCP2 DOMAIN-CONTAINING PROTEIN"/>
    <property type="match status" value="1"/>
</dbReference>
<evidence type="ECO:0000256" key="3">
    <source>
        <dbReference type="RuleBase" id="RU000363"/>
    </source>
</evidence>
<dbReference type="GO" id="GO:0016491">
    <property type="term" value="F:oxidoreductase activity"/>
    <property type="evidence" value="ECO:0007669"/>
    <property type="project" value="UniProtKB-KW"/>
</dbReference>
<dbReference type="Proteomes" id="UP000065261">
    <property type="component" value="Chromosome I"/>
</dbReference>
<evidence type="ECO:0000256" key="2">
    <source>
        <dbReference type="ARBA" id="ARBA00023002"/>
    </source>
</evidence>
<dbReference type="AlphaFoldDB" id="A0A0U2V3A1"/>
<dbReference type="CDD" id="cd05353">
    <property type="entry name" value="hydroxyacyl-CoA-like_DH_SDR_c-like"/>
    <property type="match status" value="1"/>
</dbReference>
<dbReference type="SMART" id="SM00822">
    <property type="entry name" value="PKS_KR"/>
    <property type="match status" value="1"/>
</dbReference>
<dbReference type="EMBL" id="CP011034">
    <property type="protein sequence ID" value="ALS32316.1"/>
    <property type="molecule type" value="Genomic_DNA"/>
</dbReference>
<dbReference type="PRINTS" id="PR00080">
    <property type="entry name" value="SDRFAMILY"/>
</dbReference>
<dbReference type="InterPro" id="IPR051687">
    <property type="entry name" value="Peroxisomal_Beta-Oxidation"/>
</dbReference>
<evidence type="ECO:0000313" key="6">
    <source>
        <dbReference type="Proteomes" id="UP000065261"/>
    </source>
</evidence>
<gene>
    <name evidence="5" type="ORF">PTRA_a1044</name>
</gene>
<dbReference type="PANTHER" id="PTHR45024">
    <property type="entry name" value="DEHYDROGENASES, SHORT CHAIN"/>
    <property type="match status" value="1"/>
</dbReference>
<proteinExistence type="inferred from homology"/>
<dbReference type="InterPro" id="IPR002347">
    <property type="entry name" value="SDR_fam"/>
</dbReference>
<dbReference type="InterPro" id="IPR057326">
    <property type="entry name" value="KR_dom"/>
</dbReference>
<reference evidence="5 6" key="1">
    <citation type="submission" date="2015-03" db="EMBL/GenBank/DDBJ databases">
        <authorList>
            <person name="Murphy D."/>
        </authorList>
    </citation>
    <scope>NUCLEOTIDE SEQUENCE [LARGE SCALE GENOMIC DNA]</scope>
    <source>
        <strain evidence="5 6">KMM 520</strain>
    </source>
</reference>
<evidence type="ECO:0000259" key="4">
    <source>
        <dbReference type="SMART" id="SM00822"/>
    </source>
</evidence>
<dbReference type="PROSITE" id="PS00061">
    <property type="entry name" value="ADH_SHORT"/>
    <property type="match status" value="1"/>
</dbReference>
<dbReference type="SUPFAM" id="SSF51735">
    <property type="entry name" value="NAD(P)-binding Rossmann-fold domains"/>
    <property type="match status" value="1"/>
</dbReference>
<keyword evidence="2" id="KW-0560">Oxidoreductase</keyword>
<dbReference type="Pfam" id="PF00106">
    <property type="entry name" value="adh_short"/>
    <property type="match status" value="1"/>
</dbReference>
<dbReference type="NCBIfam" id="NF005861">
    <property type="entry name" value="PRK07791.1"/>
    <property type="match status" value="1"/>
</dbReference>
<dbReference type="KEGG" id="ptn:PTRA_a1044"/>
<accession>A0A0U2V3A1</accession>
<sequence>MGICQQRTVIITGSGGGLGRAYALAFAAEGANVVVNDIRLDAAKAVVDEIITAGGKAIANSSDITTKATAQQIVDDAIAAFGEVHVLVNNAGVLRDGMFVNSDEDAWDMVMRVHLKGHFCLANILSRRWRDQSKAGNPVAARIINTSSGAGLQGSVGQANYSAAKGGVATLTLVQASELARYGITANALAPAARTAMTESAMPDLVKKPEDDSFDAWAPENVAPLVVWLGSEASTAVTGQIFETQGGRISLCDGWRTGPTIDKGARLNVNEIAGVIEQLNAQAVAPQKVWGSK</sequence>
<evidence type="ECO:0000313" key="5">
    <source>
        <dbReference type="EMBL" id="ALS32316.1"/>
    </source>
</evidence>
<organism evidence="5">
    <name type="scientific">Pseudoalteromonas translucida KMM 520</name>
    <dbReference type="NCBI Taxonomy" id="1315283"/>
    <lineage>
        <taxon>Bacteria</taxon>
        <taxon>Pseudomonadati</taxon>
        <taxon>Pseudomonadota</taxon>
        <taxon>Gammaproteobacteria</taxon>
        <taxon>Alteromonadales</taxon>
        <taxon>Pseudoalteromonadaceae</taxon>
        <taxon>Pseudoalteromonas</taxon>
    </lineage>
</organism>
<dbReference type="PATRIC" id="fig|1315283.4.peg.912"/>
<dbReference type="FunFam" id="3.40.50.720:FF:000446">
    <property type="entry name" value="Short chain dehydrogenase"/>
    <property type="match status" value="1"/>
</dbReference>
<dbReference type="Gene3D" id="3.40.50.720">
    <property type="entry name" value="NAD(P)-binding Rossmann-like Domain"/>
    <property type="match status" value="1"/>
</dbReference>
<feature type="domain" description="Ketoreductase" evidence="4">
    <location>
        <begin position="7"/>
        <end position="192"/>
    </location>
</feature>
<comment type="similarity">
    <text evidence="1 3">Belongs to the short-chain dehydrogenases/reductases (SDR) family.</text>
</comment>
<dbReference type="InterPro" id="IPR020904">
    <property type="entry name" value="Sc_DH/Rdtase_CS"/>
</dbReference>
<dbReference type="PRINTS" id="PR00081">
    <property type="entry name" value="GDHRDH"/>
</dbReference>
<dbReference type="RefSeq" id="WP_058372866.1">
    <property type="nucleotide sequence ID" value="NZ_CP011034.1"/>
</dbReference>
<dbReference type="InterPro" id="IPR036291">
    <property type="entry name" value="NAD(P)-bd_dom_sf"/>
</dbReference>